<dbReference type="EMBL" id="JABRWO010000002">
    <property type="protein sequence ID" value="MBA2113666.1"/>
    <property type="molecule type" value="Genomic_DNA"/>
</dbReference>
<sequence>MRSMFIVEYRMSGRKISSMSIYADCLASALREFHVRMGANGCERNKYFIISHRQTSDKVTT</sequence>
<comment type="caution">
    <text evidence="1">The sequence shown here is derived from an EMBL/GenBank/DDBJ whole genome shotgun (WGS) entry which is preliminary data.</text>
</comment>
<accession>A0A7V8V2L6</accession>
<dbReference type="AlphaFoldDB" id="A0A7V8V2L6"/>
<proteinExistence type="predicted"/>
<keyword evidence="2" id="KW-1185">Reference proteome</keyword>
<dbReference type="RefSeq" id="WP_207395159.1">
    <property type="nucleotide sequence ID" value="NZ_JABRWO010000002.1"/>
</dbReference>
<reference evidence="1 2" key="1">
    <citation type="submission" date="2020-05" db="EMBL/GenBank/DDBJ databases">
        <title>Bremerella alba sp. nov., a novel planctomycete isolated from the surface of the macroalga Fucus spiralis.</title>
        <authorList>
            <person name="Godinho O."/>
            <person name="Botelho R."/>
            <person name="Albuquerque L."/>
            <person name="Wiegand S."/>
            <person name="Da Costa M.S."/>
            <person name="Lobo-Da-Cunha A."/>
            <person name="Jogler C."/>
            <person name="Lage O.M."/>
        </authorList>
    </citation>
    <scope>NUCLEOTIDE SEQUENCE [LARGE SCALE GENOMIC DNA]</scope>
    <source>
        <strain evidence="1 2">FF15</strain>
    </source>
</reference>
<name>A0A7V8V2L6_9BACT</name>
<gene>
    <name evidence="1" type="ORF">HOV93_08160</name>
</gene>
<evidence type="ECO:0000313" key="2">
    <source>
        <dbReference type="Proteomes" id="UP000551616"/>
    </source>
</evidence>
<protein>
    <submittedName>
        <fullName evidence="1">Uncharacterized protein</fullName>
    </submittedName>
</protein>
<organism evidence="1 2">
    <name type="scientific">Bremerella alba</name>
    <dbReference type="NCBI Taxonomy" id="980252"/>
    <lineage>
        <taxon>Bacteria</taxon>
        <taxon>Pseudomonadati</taxon>
        <taxon>Planctomycetota</taxon>
        <taxon>Planctomycetia</taxon>
        <taxon>Pirellulales</taxon>
        <taxon>Pirellulaceae</taxon>
        <taxon>Bremerella</taxon>
    </lineage>
</organism>
<evidence type="ECO:0000313" key="1">
    <source>
        <dbReference type="EMBL" id="MBA2113666.1"/>
    </source>
</evidence>
<dbReference type="Proteomes" id="UP000551616">
    <property type="component" value="Unassembled WGS sequence"/>
</dbReference>